<reference evidence="3" key="1">
    <citation type="journal article" date="2017" name="Genome Biol.">
        <title>Comparative genomics reveals high biological diversity and specific adaptations in the industrially and medically important fungal genus Aspergillus.</title>
        <authorList>
            <person name="de Vries R.P."/>
            <person name="Riley R."/>
            <person name="Wiebenga A."/>
            <person name="Aguilar-Osorio G."/>
            <person name="Amillis S."/>
            <person name="Uchima C.A."/>
            <person name="Anderluh G."/>
            <person name="Asadollahi M."/>
            <person name="Askin M."/>
            <person name="Barry K."/>
            <person name="Battaglia E."/>
            <person name="Bayram O."/>
            <person name="Benocci T."/>
            <person name="Braus-Stromeyer S.A."/>
            <person name="Caldana C."/>
            <person name="Canovas D."/>
            <person name="Cerqueira G.C."/>
            <person name="Chen F."/>
            <person name="Chen W."/>
            <person name="Choi C."/>
            <person name="Clum A."/>
            <person name="Dos Santos R.A."/>
            <person name="Damasio A.R."/>
            <person name="Diallinas G."/>
            <person name="Emri T."/>
            <person name="Fekete E."/>
            <person name="Flipphi M."/>
            <person name="Freyberg S."/>
            <person name="Gallo A."/>
            <person name="Gournas C."/>
            <person name="Habgood R."/>
            <person name="Hainaut M."/>
            <person name="Harispe M.L."/>
            <person name="Henrissat B."/>
            <person name="Hilden K.S."/>
            <person name="Hope R."/>
            <person name="Hossain A."/>
            <person name="Karabika E."/>
            <person name="Karaffa L."/>
            <person name="Karanyi Z."/>
            <person name="Krasevec N."/>
            <person name="Kuo A."/>
            <person name="Kusch H."/>
            <person name="LaButti K."/>
            <person name="Lagendijk E.L."/>
            <person name="Lapidus A."/>
            <person name="Levasseur A."/>
            <person name="Lindquist E."/>
            <person name="Lipzen A."/>
            <person name="Logrieco A.F."/>
            <person name="MacCabe A."/>
            <person name="Maekelae M.R."/>
            <person name="Malavazi I."/>
            <person name="Melin P."/>
            <person name="Meyer V."/>
            <person name="Mielnichuk N."/>
            <person name="Miskei M."/>
            <person name="Molnar A.P."/>
            <person name="Mule G."/>
            <person name="Ngan C.Y."/>
            <person name="Orejas M."/>
            <person name="Orosz E."/>
            <person name="Ouedraogo J.P."/>
            <person name="Overkamp K.M."/>
            <person name="Park H.-S."/>
            <person name="Perrone G."/>
            <person name="Piumi F."/>
            <person name="Punt P.J."/>
            <person name="Ram A.F."/>
            <person name="Ramon A."/>
            <person name="Rauscher S."/>
            <person name="Record E."/>
            <person name="Riano-Pachon D.M."/>
            <person name="Robert V."/>
            <person name="Roehrig J."/>
            <person name="Ruller R."/>
            <person name="Salamov A."/>
            <person name="Salih N.S."/>
            <person name="Samson R.A."/>
            <person name="Sandor E."/>
            <person name="Sanguinetti M."/>
            <person name="Schuetze T."/>
            <person name="Sepcic K."/>
            <person name="Shelest E."/>
            <person name="Sherlock G."/>
            <person name="Sophianopoulou V."/>
            <person name="Squina F.M."/>
            <person name="Sun H."/>
            <person name="Susca A."/>
            <person name="Todd R.B."/>
            <person name="Tsang A."/>
            <person name="Unkles S.E."/>
            <person name="van de Wiele N."/>
            <person name="van Rossen-Uffink D."/>
            <person name="Oliveira J.V."/>
            <person name="Vesth T.C."/>
            <person name="Visser J."/>
            <person name="Yu J.-H."/>
            <person name="Zhou M."/>
            <person name="Andersen M.R."/>
            <person name="Archer D.B."/>
            <person name="Baker S.E."/>
            <person name="Benoit I."/>
            <person name="Brakhage A.A."/>
            <person name="Braus G.H."/>
            <person name="Fischer R."/>
            <person name="Frisvad J.C."/>
            <person name="Goldman G.H."/>
            <person name="Houbraken J."/>
            <person name="Oakley B."/>
            <person name="Pocsi I."/>
            <person name="Scazzocchio C."/>
            <person name="Seiboth B."/>
            <person name="vanKuyk P.A."/>
            <person name="Wortman J."/>
            <person name="Dyer P.S."/>
            <person name="Grigoriev I.V."/>
        </authorList>
    </citation>
    <scope>NUCLEOTIDE SEQUENCE [LARGE SCALE GENOMIC DNA]</scope>
    <source>
        <strain evidence="3">CBS 134.48</strain>
    </source>
</reference>
<keyword evidence="3" id="KW-1185">Reference proteome</keyword>
<organism evidence="2 3">
    <name type="scientific">Aspergillus tubingensis (strain CBS 134.48)</name>
    <dbReference type="NCBI Taxonomy" id="767770"/>
    <lineage>
        <taxon>Eukaryota</taxon>
        <taxon>Fungi</taxon>
        <taxon>Dikarya</taxon>
        <taxon>Ascomycota</taxon>
        <taxon>Pezizomycotina</taxon>
        <taxon>Eurotiomycetes</taxon>
        <taxon>Eurotiomycetidae</taxon>
        <taxon>Eurotiales</taxon>
        <taxon>Aspergillaceae</taxon>
        <taxon>Aspergillus</taxon>
        <taxon>Aspergillus subgen. Circumdati</taxon>
    </lineage>
</organism>
<dbReference type="EMBL" id="KV878207">
    <property type="protein sequence ID" value="OJI80347.1"/>
    <property type="molecule type" value="Genomic_DNA"/>
</dbReference>
<feature type="transmembrane region" description="Helical" evidence="1">
    <location>
        <begin position="16"/>
        <end position="36"/>
    </location>
</feature>
<dbReference type="Proteomes" id="UP000184304">
    <property type="component" value="Unassembled WGS sequence"/>
</dbReference>
<name>A0A1L9MTP8_ASPTC</name>
<dbReference type="VEuPathDB" id="FungiDB:ASPTUDRAFT_857691"/>
<evidence type="ECO:0000313" key="3">
    <source>
        <dbReference type="Proteomes" id="UP000184304"/>
    </source>
</evidence>
<protein>
    <submittedName>
        <fullName evidence="2">Uncharacterized protein</fullName>
    </submittedName>
</protein>
<evidence type="ECO:0000256" key="1">
    <source>
        <dbReference type="SAM" id="Phobius"/>
    </source>
</evidence>
<keyword evidence="1" id="KW-0472">Membrane</keyword>
<proteinExistence type="predicted"/>
<keyword evidence="1" id="KW-1133">Transmembrane helix</keyword>
<dbReference type="AlphaFoldDB" id="A0A1L9MTP8"/>
<sequence>MYVKRLEMTKSFRTQVFQAVVISFGNVCNVAFLVTAEMRIYLYSPSPSLIEIVLHSTVLT</sequence>
<accession>A0A1L9MTP8</accession>
<gene>
    <name evidence="2" type="ORF">ASPTUDRAFT_857691</name>
</gene>
<evidence type="ECO:0000313" key="2">
    <source>
        <dbReference type="EMBL" id="OJI80347.1"/>
    </source>
</evidence>
<keyword evidence="1" id="KW-0812">Transmembrane</keyword>